<dbReference type="Proteomes" id="UP001328107">
    <property type="component" value="Unassembled WGS sequence"/>
</dbReference>
<dbReference type="PROSITE" id="PS50836">
    <property type="entry name" value="DOMON"/>
    <property type="match status" value="1"/>
</dbReference>
<keyword evidence="3" id="KW-1185">Reference proteome</keyword>
<feature type="domain" description="DOMON" evidence="1">
    <location>
        <begin position="27"/>
        <end position="160"/>
    </location>
</feature>
<dbReference type="InterPro" id="IPR005018">
    <property type="entry name" value="DOMON_domain"/>
</dbReference>
<gene>
    <name evidence="2" type="ORF">PMAYCL1PPCAC_31346</name>
</gene>
<dbReference type="EMBL" id="BTRK01000006">
    <property type="protein sequence ID" value="GMR61151.1"/>
    <property type="molecule type" value="Genomic_DNA"/>
</dbReference>
<proteinExistence type="predicted"/>
<evidence type="ECO:0000313" key="3">
    <source>
        <dbReference type="Proteomes" id="UP001328107"/>
    </source>
</evidence>
<sequence length="213" mass="22986">VSNGCGSTRGCMILPNGCHLVNKGASCTTSVIWERTSTGVRFEFAADITRMNMGSTTHWSALGISTNEIMDLDTVLECVIGPNGTGAFRMSWNDKTKNEVLVSTPSGFMTNTSVSRDEGRLVCAATWNHAARLQGDATFLFKVYDLSNASSQYHLLLARGYADPLTSAKGIHDITDSEFFPWISGSPASFCSSCPYSNLSATAHQSVPPRKLK</sequence>
<reference evidence="3" key="1">
    <citation type="submission" date="2022-10" db="EMBL/GenBank/DDBJ databases">
        <title>Genome assembly of Pristionchus species.</title>
        <authorList>
            <person name="Yoshida K."/>
            <person name="Sommer R.J."/>
        </authorList>
    </citation>
    <scope>NUCLEOTIDE SEQUENCE [LARGE SCALE GENOMIC DNA]</scope>
    <source>
        <strain evidence="3">RS5460</strain>
    </source>
</reference>
<feature type="non-terminal residue" evidence="2">
    <location>
        <position position="213"/>
    </location>
</feature>
<protein>
    <recommendedName>
        <fullName evidence="1">DOMON domain-containing protein</fullName>
    </recommendedName>
</protein>
<dbReference type="AlphaFoldDB" id="A0AAN5DDS6"/>
<name>A0AAN5DDS6_9BILA</name>
<accession>A0AAN5DDS6</accession>
<evidence type="ECO:0000313" key="2">
    <source>
        <dbReference type="EMBL" id="GMR61151.1"/>
    </source>
</evidence>
<feature type="non-terminal residue" evidence="2">
    <location>
        <position position="1"/>
    </location>
</feature>
<organism evidence="2 3">
    <name type="scientific">Pristionchus mayeri</name>
    <dbReference type="NCBI Taxonomy" id="1317129"/>
    <lineage>
        <taxon>Eukaryota</taxon>
        <taxon>Metazoa</taxon>
        <taxon>Ecdysozoa</taxon>
        <taxon>Nematoda</taxon>
        <taxon>Chromadorea</taxon>
        <taxon>Rhabditida</taxon>
        <taxon>Rhabditina</taxon>
        <taxon>Diplogasteromorpha</taxon>
        <taxon>Diplogasteroidea</taxon>
        <taxon>Neodiplogasteridae</taxon>
        <taxon>Pristionchus</taxon>
    </lineage>
</organism>
<comment type="caution">
    <text evidence="2">The sequence shown here is derived from an EMBL/GenBank/DDBJ whole genome shotgun (WGS) entry which is preliminary data.</text>
</comment>
<evidence type="ECO:0000259" key="1">
    <source>
        <dbReference type="PROSITE" id="PS50836"/>
    </source>
</evidence>